<gene>
    <name evidence="2" type="ORF">NMOB1V02_LOCUS4545</name>
</gene>
<feature type="transmembrane region" description="Helical" evidence="1">
    <location>
        <begin position="227"/>
        <end position="247"/>
    </location>
</feature>
<name>A0A7R9BM62_9CRUS</name>
<dbReference type="EMBL" id="OA882754">
    <property type="protein sequence ID" value="CAD7276795.1"/>
    <property type="molecule type" value="Genomic_DNA"/>
</dbReference>
<evidence type="ECO:0000313" key="3">
    <source>
        <dbReference type="Proteomes" id="UP000678499"/>
    </source>
</evidence>
<keyword evidence="1" id="KW-1133">Transmembrane helix</keyword>
<evidence type="ECO:0000256" key="1">
    <source>
        <dbReference type="SAM" id="Phobius"/>
    </source>
</evidence>
<feature type="non-terminal residue" evidence="2">
    <location>
        <position position="304"/>
    </location>
</feature>
<dbReference type="AlphaFoldDB" id="A0A7R9BM62"/>
<dbReference type="Gene3D" id="2.40.10.10">
    <property type="entry name" value="Trypsin-like serine proteases"/>
    <property type="match status" value="1"/>
</dbReference>
<accession>A0A7R9BM62</accession>
<keyword evidence="1" id="KW-0812">Transmembrane</keyword>
<reference evidence="2" key="1">
    <citation type="submission" date="2020-11" db="EMBL/GenBank/DDBJ databases">
        <authorList>
            <person name="Tran Van P."/>
        </authorList>
    </citation>
    <scope>NUCLEOTIDE SEQUENCE</scope>
</reference>
<keyword evidence="1" id="KW-0472">Membrane</keyword>
<keyword evidence="3" id="KW-1185">Reference proteome</keyword>
<dbReference type="EMBL" id="CAJPEX010000717">
    <property type="protein sequence ID" value="CAG0916947.1"/>
    <property type="molecule type" value="Genomic_DNA"/>
</dbReference>
<organism evidence="2">
    <name type="scientific">Notodromas monacha</name>
    <dbReference type="NCBI Taxonomy" id="399045"/>
    <lineage>
        <taxon>Eukaryota</taxon>
        <taxon>Metazoa</taxon>
        <taxon>Ecdysozoa</taxon>
        <taxon>Arthropoda</taxon>
        <taxon>Crustacea</taxon>
        <taxon>Oligostraca</taxon>
        <taxon>Ostracoda</taxon>
        <taxon>Podocopa</taxon>
        <taxon>Podocopida</taxon>
        <taxon>Cypridocopina</taxon>
        <taxon>Cypridoidea</taxon>
        <taxon>Cyprididae</taxon>
        <taxon>Notodromas</taxon>
    </lineage>
</organism>
<sequence>YSSHILTSAYPLVQANALANSVLGFQPGYRVVVGDLTSEYQEAQEEDFVVSWEDISVHPDYIDPKVETQGLVKNNLAIISLPSSITSSTSASYITIEVSKVTNDLTSYDVNVAGWDAVASAAVPVQAHTQDHVTVKMANPGGCSKTPACYTFMPGQGDVGTGVKTQGKKKLIGSLDILVAINQFSLCDENSKHYSFGSSMSYSSHFSFVCKQASMCLSYGKPGNPSYFFVVGIFAFVSFVWAVAAVIPGQATLLQQSLPGSHRMRTRRCKHNNMFRLKSVVLVPHGFVPHVGGPWGKESPYIRF</sequence>
<feature type="non-terminal residue" evidence="2">
    <location>
        <position position="1"/>
    </location>
</feature>
<dbReference type="InterPro" id="IPR009003">
    <property type="entry name" value="Peptidase_S1_PA"/>
</dbReference>
<protein>
    <submittedName>
        <fullName evidence="2">Uncharacterized protein</fullName>
    </submittedName>
</protein>
<dbReference type="Proteomes" id="UP000678499">
    <property type="component" value="Unassembled WGS sequence"/>
</dbReference>
<evidence type="ECO:0000313" key="2">
    <source>
        <dbReference type="EMBL" id="CAD7276795.1"/>
    </source>
</evidence>
<dbReference type="InterPro" id="IPR043504">
    <property type="entry name" value="Peptidase_S1_PA_chymotrypsin"/>
</dbReference>
<proteinExistence type="predicted"/>
<dbReference type="SUPFAM" id="SSF50494">
    <property type="entry name" value="Trypsin-like serine proteases"/>
    <property type="match status" value="1"/>
</dbReference>